<evidence type="ECO:0000256" key="5">
    <source>
        <dbReference type="ARBA" id="ARBA00022605"/>
    </source>
</evidence>
<dbReference type="EMBL" id="CAJFCV020000005">
    <property type="protein sequence ID" value="CAG9121219.1"/>
    <property type="molecule type" value="Genomic_DNA"/>
</dbReference>
<sequence>MATEFDGFTFEAVNFDKNKHDWADMSKIELKFATLKYDPAKKTLQVLDQLKLPTEQSYIDVNNVQDAFSVIRNMNVRGAPLIATVALLGLAVDLEHNPESKRKPVLEYIRESCEYLKTSRPTAVNLTNEILRLFEFLGQIKGESEEEIRKKVQDRSFAHYQAEREENDLLLRESTICVEHNVPAGVDKLNVITICNTGALATSSFGTALGAIKALNDRNHLEKAYCLETRPYLQGSRLTAFELSAQHIPHTLISDNMAAYLMKTRPIHAILVGADQIAANGDTANKIGTYQLAVTAKYHKVPFYVVAPTSSINLRIGSGADIKVEERPADELKIINGKHIAPLDTPVWNPAFDVTPNELISAILTEKGNVLPRDVPTLF</sequence>
<keyword evidence="7" id="KW-0413">Isomerase</keyword>
<dbReference type="PANTHER" id="PTHR43475:SF1">
    <property type="entry name" value="METHYLTHIORIBOSE-1-PHOSPHATE ISOMERASE"/>
    <property type="match status" value="1"/>
</dbReference>
<dbReference type="SUPFAM" id="SSF100950">
    <property type="entry name" value="NagB/RpiA/CoA transferase-like"/>
    <property type="match status" value="1"/>
</dbReference>
<evidence type="ECO:0000256" key="8">
    <source>
        <dbReference type="ARBA" id="ARBA00023242"/>
    </source>
</evidence>
<dbReference type="InterPro" id="IPR027363">
    <property type="entry name" value="M1Pi_N"/>
</dbReference>
<evidence type="ECO:0000256" key="1">
    <source>
        <dbReference type="ARBA" id="ARBA00004123"/>
    </source>
</evidence>
<dbReference type="InterPro" id="IPR011559">
    <property type="entry name" value="Initiation_fac_2B_a/b/d"/>
</dbReference>
<dbReference type="Gene3D" id="3.40.50.10470">
    <property type="entry name" value="Translation initiation factor eif-2b, domain 2"/>
    <property type="match status" value="1"/>
</dbReference>
<keyword evidence="11" id="KW-1185">Reference proteome</keyword>
<dbReference type="PANTHER" id="PTHR43475">
    <property type="entry name" value="METHYLTHIORIBOSE-1-PHOSPHATE ISOMERASE"/>
    <property type="match status" value="1"/>
</dbReference>
<evidence type="ECO:0000313" key="11">
    <source>
        <dbReference type="Proteomes" id="UP000659654"/>
    </source>
</evidence>
<proteinExistence type="inferred from homology"/>
<dbReference type="GO" id="GO:0005737">
    <property type="term" value="C:cytoplasm"/>
    <property type="evidence" value="ECO:0007669"/>
    <property type="project" value="UniProtKB-SubCell"/>
</dbReference>
<evidence type="ECO:0000256" key="9">
    <source>
        <dbReference type="RuleBase" id="RU003814"/>
    </source>
</evidence>
<keyword evidence="6" id="KW-0486">Methionine biosynthesis</keyword>
<evidence type="ECO:0000256" key="4">
    <source>
        <dbReference type="ARBA" id="ARBA00022490"/>
    </source>
</evidence>
<dbReference type="Pfam" id="PF01008">
    <property type="entry name" value="IF-2B"/>
    <property type="match status" value="1"/>
</dbReference>
<evidence type="ECO:0000256" key="3">
    <source>
        <dbReference type="ARBA" id="ARBA00007251"/>
    </source>
</evidence>
<dbReference type="NCBIfam" id="TIGR00512">
    <property type="entry name" value="salvage_mtnA"/>
    <property type="match status" value="1"/>
</dbReference>
<dbReference type="InterPro" id="IPR000649">
    <property type="entry name" value="IF-2B-related"/>
</dbReference>
<comment type="subcellular location">
    <subcellularLocation>
        <location evidence="2">Cytoplasm</location>
    </subcellularLocation>
    <subcellularLocation>
        <location evidence="1">Nucleus</location>
    </subcellularLocation>
</comment>
<dbReference type="GO" id="GO:0046523">
    <property type="term" value="F:S-methyl-5-thioribose-1-phosphate isomerase activity"/>
    <property type="evidence" value="ECO:0007669"/>
    <property type="project" value="TreeGrafter"/>
</dbReference>
<dbReference type="SMR" id="A0A7I8XJ68"/>
<dbReference type="FunFam" id="1.20.120.420:FF:000003">
    <property type="entry name" value="Methylthioribose-1-phosphate isomerase"/>
    <property type="match status" value="1"/>
</dbReference>
<evidence type="ECO:0000256" key="2">
    <source>
        <dbReference type="ARBA" id="ARBA00004496"/>
    </source>
</evidence>
<keyword evidence="4" id="KW-0963">Cytoplasm</keyword>
<dbReference type="OrthoDB" id="2461at2759"/>
<dbReference type="AlphaFoldDB" id="A0A7I8XJ68"/>
<comment type="similarity">
    <text evidence="3 9">Belongs to the eIF-2B alpha/beta/delta subunits family.</text>
</comment>
<dbReference type="GO" id="GO:0019509">
    <property type="term" value="P:L-methionine salvage from methylthioadenosine"/>
    <property type="evidence" value="ECO:0007669"/>
    <property type="project" value="TreeGrafter"/>
</dbReference>
<keyword evidence="5" id="KW-0028">Amino-acid biosynthesis</keyword>
<comment type="caution">
    <text evidence="10">The sequence shown here is derived from an EMBL/GenBank/DDBJ whole genome shotgun (WGS) entry which is preliminary data.</text>
</comment>
<gene>
    <name evidence="10" type="ORF">BXYJ_LOCUS10919</name>
</gene>
<dbReference type="FunFam" id="3.40.50.10470:FF:000003">
    <property type="entry name" value="Methylthioribose-1-phosphate isomerase"/>
    <property type="match status" value="1"/>
</dbReference>
<keyword evidence="8" id="KW-0539">Nucleus</keyword>
<dbReference type="InterPro" id="IPR005251">
    <property type="entry name" value="IF-M1Pi"/>
</dbReference>
<name>A0A7I8XJ68_BURXY</name>
<reference evidence="10" key="1">
    <citation type="submission" date="2020-09" db="EMBL/GenBank/DDBJ databases">
        <authorList>
            <person name="Kikuchi T."/>
        </authorList>
    </citation>
    <scope>NUCLEOTIDE SEQUENCE</scope>
    <source>
        <strain evidence="10">Ka4C1</strain>
    </source>
</reference>
<evidence type="ECO:0000256" key="7">
    <source>
        <dbReference type="ARBA" id="ARBA00023235"/>
    </source>
</evidence>
<dbReference type="InterPro" id="IPR042529">
    <property type="entry name" value="IF_2B-like_C"/>
</dbReference>
<dbReference type="NCBIfam" id="TIGR00524">
    <property type="entry name" value="eIF-2B_rel"/>
    <property type="match status" value="1"/>
</dbReference>
<dbReference type="EMBL" id="CAJFDI010000005">
    <property type="protein sequence ID" value="CAD5230302.1"/>
    <property type="molecule type" value="Genomic_DNA"/>
</dbReference>
<dbReference type="GO" id="GO:0005634">
    <property type="term" value="C:nucleus"/>
    <property type="evidence" value="ECO:0007669"/>
    <property type="project" value="UniProtKB-SubCell"/>
</dbReference>
<organism evidence="10 11">
    <name type="scientific">Bursaphelenchus xylophilus</name>
    <name type="common">Pinewood nematode worm</name>
    <name type="synonym">Aphelenchoides xylophilus</name>
    <dbReference type="NCBI Taxonomy" id="6326"/>
    <lineage>
        <taxon>Eukaryota</taxon>
        <taxon>Metazoa</taxon>
        <taxon>Ecdysozoa</taxon>
        <taxon>Nematoda</taxon>
        <taxon>Chromadorea</taxon>
        <taxon>Rhabditida</taxon>
        <taxon>Tylenchina</taxon>
        <taxon>Tylenchomorpha</taxon>
        <taxon>Aphelenchoidea</taxon>
        <taxon>Aphelenchoididae</taxon>
        <taxon>Bursaphelenchus</taxon>
    </lineage>
</organism>
<protein>
    <submittedName>
        <fullName evidence="10">(pine wood nematode) hypothetical protein</fullName>
    </submittedName>
</protein>
<accession>A0A7I8XJ68</accession>
<dbReference type="Gene3D" id="1.20.120.420">
    <property type="entry name" value="translation initiation factor eif-2b, domain 1"/>
    <property type="match status" value="1"/>
</dbReference>
<dbReference type="Proteomes" id="UP000582659">
    <property type="component" value="Unassembled WGS sequence"/>
</dbReference>
<dbReference type="InterPro" id="IPR037171">
    <property type="entry name" value="NagB/RpiA_transferase-like"/>
</dbReference>
<evidence type="ECO:0000313" key="10">
    <source>
        <dbReference type="EMBL" id="CAD5230302.1"/>
    </source>
</evidence>
<evidence type="ECO:0000256" key="6">
    <source>
        <dbReference type="ARBA" id="ARBA00023167"/>
    </source>
</evidence>
<dbReference type="NCBIfam" id="NF004326">
    <property type="entry name" value="PRK05720.1"/>
    <property type="match status" value="1"/>
</dbReference>
<dbReference type="Proteomes" id="UP000659654">
    <property type="component" value="Unassembled WGS sequence"/>
</dbReference>